<keyword evidence="4" id="KW-0560">Oxidoreductase</keyword>
<gene>
    <name evidence="9" type="ORF">STSU_000445</name>
</gene>
<evidence type="ECO:0000256" key="1">
    <source>
        <dbReference type="ARBA" id="ARBA00001917"/>
    </source>
</evidence>
<dbReference type="Proteomes" id="UP000005940">
    <property type="component" value="Chromosome"/>
</dbReference>
<feature type="binding site" evidence="7">
    <location>
        <position position="130"/>
    </location>
    <ligand>
        <name>FMN</name>
        <dbReference type="ChEBI" id="CHEBI:58210"/>
    </ligand>
</feature>
<dbReference type="PIRSF" id="PIRSF000138">
    <property type="entry name" value="Al-hdrx_acd_dh"/>
    <property type="match status" value="1"/>
</dbReference>
<dbReference type="InterPro" id="IPR037396">
    <property type="entry name" value="FMN_HAD"/>
</dbReference>
<dbReference type="SUPFAM" id="SSF51395">
    <property type="entry name" value="FMN-linked oxidoreductases"/>
    <property type="match status" value="1"/>
</dbReference>
<evidence type="ECO:0000256" key="5">
    <source>
        <dbReference type="ARBA" id="ARBA00024042"/>
    </source>
</evidence>
<reference evidence="9 10" key="1">
    <citation type="journal article" date="2012" name="J. Bacteriol.">
        <title>Draft genome of Streptomyces tsukubaensis NRRL 18488, the producer of the clinically important immunosuppressant tacrolimus (FK506).</title>
        <authorList>
            <person name="Barreiro C."/>
            <person name="Prieto C."/>
            <person name="Sola-Landa A."/>
            <person name="Solera E."/>
            <person name="Martinez-Castro M."/>
            <person name="Perez-Redondo R."/>
            <person name="Garcia-Estrada C."/>
            <person name="Aparicio J.F."/>
            <person name="Fernandez-Martinez L.T."/>
            <person name="Santos-Aberturas J."/>
            <person name="Salehi-Najafabadi Z."/>
            <person name="Rodriguez-Garcia A."/>
            <person name="Tauch A."/>
            <person name="Martin J.F."/>
        </authorList>
    </citation>
    <scope>NUCLEOTIDE SEQUENCE [LARGE SCALE GENOMIC DNA]</scope>
    <source>
        <strain evidence="10">DSM 42081 / NBRC 108919 / NRRL 18488 / 9993</strain>
    </source>
</reference>
<evidence type="ECO:0000256" key="4">
    <source>
        <dbReference type="ARBA" id="ARBA00023002"/>
    </source>
</evidence>
<dbReference type="GO" id="GO:0016614">
    <property type="term" value="F:oxidoreductase activity, acting on CH-OH group of donors"/>
    <property type="evidence" value="ECO:0007669"/>
    <property type="project" value="UniProtKB-ARBA"/>
</dbReference>
<dbReference type="Pfam" id="PF01070">
    <property type="entry name" value="FMN_dh"/>
    <property type="match status" value="1"/>
</dbReference>
<evidence type="ECO:0000313" key="10">
    <source>
        <dbReference type="Proteomes" id="UP000005940"/>
    </source>
</evidence>
<dbReference type="PROSITE" id="PS51349">
    <property type="entry name" value="FMN_HYDROXY_ACID_DH_2"/>
    <property type="match status" value="1"/>
</dbReference>
<feature type="compositionally biased region" description="Pro residues" evidence="8">
    <location>
        <begin position="1"/>
        <end position="20"/>
    </location>
</feature>
<feature type="binding site" evidence="7">
    <location>
        <position position="153"/>
    </location>
    <ligand>
        <name>glyoxylate</name>
        <dbReference type="ChEBI" id="CHEBI:36655"/>
    </ligand>
</feature>
<feature type="binding site" evidence="7">
    <location>
        <position position="188"/>
    </location>
    <ligand>
        <name>glyoxylate</name>
        <dbReference type="ChEBI" id="CHEBI:36655"/>
    </ligand>
</feature>
<sequence>MPDTPPAARPAHHPPPPATGPDPLRLTLADFAEAARSRLEPAVWDFFEGGAGEERTLAANTEAFERLLLRPRVLRGTAATPDTTATVLGRSWDAPVAIAPLGYQTLAHPLGELATVQGTAAAARIPVVISTFAGRDLGELATAGGGPLWLQVYCLRDRSTTRRLIERAEETGFEALVLTVDTPHMGRRLRDLRNGFRLPDGIAPANLGGHDFAVPAAHARAEFAPALDWTVVDWLRSVSALPLLLKGILTDSDAVRAVRAGADGIIVSNHGGRQLDGVPATVDVLPEIVTAVAGRIPVLLDGGVRRGRDVLAALALGADAVLVGRPVLHGLAADGSRGVTDVLNILLAELTDTMALAGLGTLADTGPGLVRPATAPGTPALSAPHR</sequence>
<feature type="binding site" evidence="7">
    <location>
        <position position="270"/>
    </location>
    <ligand>
        <name>glyoxylate</name>
        <dbReference type="ChEBI" id="CHEBI:36655"/>
    </ligand>
</feature>
<dbReference type="RefSeq" id="WP_006344606.1">
    <property type="nucleotide sequence ID" value="NZ_CP029159.1"/>
</dbReference>
<dbReference type="GO" id="GO:0010181">
    <property type="term" value="F:FMN binding"/>
    <property type="evidence" value="ECO:0007669"/>
    <property type="project" value="InterPro"/>
</dbReference>
<feature type="binding site" evidence="7">
    <location>
        <position position="179"/>
    </location>
    <ligand>
        <name>FMN</name>
        <dbReference type="ChEBI" id="CHEBI:58210"/>
    </ligand>
</feature>
<feature type="binding site" evidence="7">
    <location>
        <position position="268"/>
    </location>
    <ligand>
        <name>FMN</name>
        <dbReference type="ChEBI" id="CHEBI:58210"/>
    </ligand>
</feature>
<feature type="active site" description="Proton acceptor" evidence="6">
    <location>
        <position position="270"/>
    </location>
</feature>
<dbReference type="Gene3D" id="3.20.20.70">
    <property type="entry name" value="Aldolase class I"/>
    <property type="match status" value="1"/>
</dbReference>
<feature type="binding site" evidence="7">
    <location>
        <position position="246"/>
    </location>
    <ligand>
        <name>FMN</name>
        <dbReference type="ChEBI" id="CHEBI:58210"/>
    </ligand>
</feature>
<name>I2NBY7_STRT9</name>
<feature type="binding site" evidence="7">
    <location>
        <begin position="301"/>
        <end position="305"/>
    </location>
    <ligand>
        <name>FMN</name>
        <dbReference type="ChEBI" id="CHEBI:58210"/>
    </ligand>
</feature>
<feature type="binding site" evidence="7">
    <location>
        <position position="273"/>
    </location>
    <ligand>
        <name>glyoxylate</name>
        <dbReference type="ChEBI" id="CHEBI:36655"/>
    </ligand>
</feature>
<evidence type="ECO:0000256" key="7">
    <source>
        <dbReference type="PIRSR" id="PIRSR000138-2"/>
    </source>
</evidence>
<dbReference type="InterPro" id="IPR008259">
    <property type="entry name" value="FMN_hydac_DH_AS"/>
</dbReference>
<dbReference type="FunFam" id="3.20.20.70:FF:000029">
    <property type="entry name" value="L-lactate dehydrogenase"/>
    <property type="match status" value="1"/>
</dbReference>
<keyword evidence="3 7" id="KW-0288">FMN</keyword>
<accession>I2NBY7</accession>
<dbReference type="InterPro" id="IPR000262">
    <property type="entry name" value="FMN-dep_DH"/>
</dbReference>
<evidence type="ECO:0000313" key="9">
    <source>
        <dbReference type="EMBL" id="QKM65852.1"/>
    </source>
</evidence>
<comment type="similarity">
    <text evidence="5">Belongs to the FMN-dependent alpha-hydroxy acid dehydrogenase family.</text>
</comment>
<evidence type="ECO:0000256" key="8">
    <source>
        <dbReference type="SAM" id="MobiDB-lite"/>
    </source>
</evidence>
<feature type="binding site" evidence="7">
    <location>
        <begin position="324"/>
        <end position="325"/>
    </location>
    <ligand>
        <name>FMN</name>
        <dbReference type="ChEBI" id="CHEBI:58210"/>
    </ligand>
</feature>
<feature type="binding site" evidence="7">
    <location>
        <begin position="100"/>
        <end position="102"/>
    </location>
    <ligand>
        <name>FMN</name>
        <dbReference type="ChEBI" id="CHEBI:58210"/>
    </ligand>
</feature>
<dbReference type="AlphaFoldDB" id="I2NBY7"/>
<dbReference type="InterPro" id="IPR012133">
    <property type="entry name" value="Alpha-hydoxy_acid_DH_FMN"/>
</dbReference>
<evidence type="ECO:0000256" key="6">
    <source>
        <dbReference type="PIRSR" id="PIRSR000138-1"/>
    </source>
</evidence>
<keyword evidence="10" id="KW-1185">Reference proteome</keyword>
<feature type="binding site" evidence="7">
    <location>
        <position position="151"/>
    </location>
    <ligand>
        <name>FMN</name>
        <dbReference type="ChEBI" id="CHEBI:58210"/>
    </ligand>
</feature>
<keyword evidence="2 7" id="KW-0285">Flavoprotein</keyword>
<evidence type="ECO:0000256" key="2">
    <source>
        <dbReference type="ARBA" id="ARBA00022630"/>
    </source>
</evidence>
<dbReference type="PANTHER" id="PTHR10578:SF107">
    <property type="entry name" value="2-HYDROXYACID OXIDASE 1"/>
    <property type="match status" value="1"/>
</dbReference>
<feature type="region of interest" description="Disordered" evidence="8">
    <location>
        <begin position="367"/>
        <end position="386"/>
    </location>
</feature>
<comment type="cofactor">
    <cofactor evidence="1">
        <name>FMN</name>
        <dbReference type="ChEBI" id="CHEBI:58210"/>
    </cofactor>
</comment>
<dbReference type="PANTHER" id="PTHR10578">
    <property type="entry name" value="S -2-HYDROXY-ACID OXIDASE-RELATED"/>
    <property type="match status" value="1"/>
</dbReference>
<dbReference type="CDD" id="cd02809">
    <property type="entry name" value="alpha_hydroxyacid_oxid_FMN"/>
    <property type="match status" value="1"/>
</dbReference>
<proteinExistence type="inferred from homology"/>
<organism evidence="9 10">
    <name type="scientific">Streptomyces tsukubensis (strain DSM 42081 / NBRC 108919 / NRRL 18488 / 9993)</name>
    <dbReference type="NCBI Taxonomy" id="1114943"/>
    <lineage>
        <taxon>Bacteria</taxon>
        <taxon>Bacillati</taxon>
        <taxon>Actinomycetota</taxon>
        <taxon>Actinomycetes</taxon>
        <taxon>Kitasatosporales</taxon>
        <taxon>Streptomycetaceae</taxon>
        <taxon>Streptomyces</taxon>
    </lineage>
</organism>
<protein>
    <submittedName>
        <fullName evidence="9">Alpha-hydroxy-acid oxidizing enzyme</fullName>
    </submittedName>
</protein>
<evidence type="ECO:0000256" key="3">
    <source>
        <dbReference type="ARBA" id="ARBA00022643"/>
    </source>
</evidence>
<dbReference type="PROSITE" id="PS00557">
    <property type="entry name" value="FMN_HYDROXY_ACID_DH_1"/>
    <property type="match status" value="1"/>
</dbReference>
<dbReference type="EMBL" id="CP029159">
    <property type="protein sequence ID" value="QKM65852.1"/>
    <property type="molecule type" value="Genomic_DNA"/>
</dbReference>
<feature type="region of interest" description="Disordered" evidence="8">
    <location>
        <begin position="1"/>
        <end position="23"/>
    </location>
</feature>
<dbReference type="InterPro" id="IPR013785">
    <property type="entry name" value="Aldolase_TIM"/>
</dbReference>